<comment type="caution">
    <text evidence="2">The sequence shown here is derived from an EMBL/GenBank/DDBJ whole genome shotgun (WGS) entry which is preliminary data.</text>
</comment>
<sequence length="163" mass="18170">MIIREAKAEDWATIWLFFHQIVKAQETFAFEPDLNEEDARALWMVKPPGLTVVAMSDDGQFILGSASMYPNRSGPGAHVSSASFMVDEQHSGKGVGRALVEYALNWAKSQGFSAMQFNAVVESNVYAIRLYENLGFKIVGTVPDAFRHPREGLVSLHIMHRVL</sequence>
<dbReference type="InterPro" id="IPR016181">
    <property type="entry name" value="Acyl_CoA_acyltransferase"/>
</dbReference>
<accession>A0ABT9VYA5</accession>
<gene>
    <name evidence="2" type="ORF">J2S11_001884</name>
</gene>
<dbReference type="PANTHER" id="PTHR43138">
    <property type="entry name" value="ACETYLTRANSFERASE, GNAT FAMILY"/>
    <property type="match status" value="1"/>
</dbReference>
<evidence type="ECO:0000259" key="1">
    <source>
        <dbReference type="PROSITE" id="PS51186"/>
    </source>
</evidence>
<keyword evidence="3" id="KW-1185">Reference proteome</keyword>
<dbReference type="Pfam" id="PF00583">
    <property type="entry name" value="Acetyltransf_1"/>
    <property type="match status" value="1"/>
</dbReference>
<dbReference type="SUPFAM" id="SSF55729">
    <property type="entry name" value="Acyl-CoA N-acyltransferases (Nat)"/>
    <property type="match status" value="1"/>
</dbReference>
<evidence type="ECO:0000313" key="2">
    <source>
        <dbReference type="EMBL" id="MDQ0165983.1"/>
    </source>
</evidence>
<dbReference type="CDD" id="cd04301">
    <property type="entry name" value="NAT_SF"/>
    <property type="match status" value="1"/>
</dbReference>
<name>A0ABT9VYA5_9BACI</name>
<reference evidence="2 3" key="1">
    <citation type="submission" date="2023-07" db="EMBL/GenBank/DDBJ databases">
        <title>Genomic Encyclopedia of Type Strains, Phase IV (KMG-IV): sequencing the most valuable type-strain genomes for metagenomic binning, comparative biology and taxonomic classification.</title>
        <authorList>
            <person name="Goeker M."/>
        </authorList>
    </citation>
    <scope>NUCLEOTIDE SEQUENCE [LARGE SCALE GENOMIC DNA]</scope>
    <source>
        <strain evidence="2 3">DSM 12751</strain>
    </source>
</reference>
<protein>
    <submittedName>
        <fullName evidence="2">L-amino acid N-acyltransferase YncA</fullName>
    </submittedName>
</protein>
<dbReference type="EMBL" id="JAUSTY010000006">
    <property type="protein sequence ID" value="MDQ0165983.1"/>
    <property type="molecule type" value="Genomic_DNA"/>
</dbReference>
<dbReference type="PROSITE" id="PS51186">
    <property type="entry name" value="GNAT"/>
    <property type="match status" value="1"/>
</dbReference>
<evidence type="ECO:0000313" key="3">
    <source>
        <dbReference type="Proteomes" id="UP001235840"/>
    </source>
</evidence>
<proteinExistence type="predicted"/>
<dbReference type="Gene3D" id="3.40.630.30">
    <property type="match status" value="1"/>
</dbReference>
<organism evidence="2 3">
    <name type="scientific">Caldalkalibacillus horti</name>
    <dbReference type="NCBI Taxonomy" id="77523"/>
    <lineage>
        <taxon>Bacteria</taxon>
        <taxon>Bacillati</taxon>
        <taxon>Bacillota</taxon>
        <taxon>Bacilli</taxon>
        <taxon>Bacillales</taxon>
        <taxon>Bacillaceae</taxon>
        <taxon>Caldalkalibacillus</taxon>
    </lineage>
</organism>
<feature type="domain" description="N-acetyltransferase" evidence="1">
    <location>
        <begin position="1"/>
        <end position="161"/>
    </location>
</feature>
<dbReference type="PANTHER" id="PTHR43138:SF1">
    <property type="entry name" value="N-ACETYLTRANSFERASE ACA1"/>
    <property type="match status" value="1"/>
</dbReference>
<dbReference type="Proteomes" id="UP001235840">
    <property type="component" value="Unassembled WGS sequence"/>
</dbReference>
<dbReference type="InterPro" id="IPR000182">
    <property type="entry name" value="GNAT_dom"/>
</dbReference>
<dbReference type="RefSeq" id="WP_307393806.1">
    <property type="nucleotide sequence ID" value="NZ_BAAADK010000032.1"/>
</dbReference>
<dbReference type="InterPro" id="IPR052742">
    <property type="entry name" value="Mito_N-acetyltransferase"/>
</dbReference>